<dbReference type="SUPFAM" id="SSF55920">
    <property type="entry name" value="Creatinase/aminopeptidase"/>
    <property type="match status" value="1"/>
</dbReference>
<sequence length="444" mass="50483">MKYFLFACTLFLTSLSFAQTPLILSQRDQAKVIDELLDDRLKTLLPALMRREGFDMWVVMSREYNEDPVIKTLLPATWMAARRTTMLVMFDRGAKEEMEYLAVARYDVGKVFKRAWDPDKQPDQWAQLASIIKERNPKKIGVNKAEHYGHADGLTANDYEALTKALGAPLQSRVVSAEKLAVSWLETRSDKEMAIYPQICRIAHEIIQQGFSDRVIQPGATTTEDVVWWYREKIKELKLDTWFHPSVSIQRSEPDVIFTKRIQPLVIQPGDLLHVDFGITYLRLNTDTQQHAYILKGGETDAPEYLKKALKQGNQLQDILTSNFVLGKTGNQILADSRKQALAQGLTPSIYTHPIGYHGHAAGTTIGQWDMQNGVPDTGDYPLHYNTAYSIELNVTTNIAEWKKDIQIKLEEDGFFDDQGKFRYIDGRQKTLIVIPGASTINGQ</sequence>
<reference evidence="3 4" key="1">
    <citation type="submission" date="2021-01" db="EMBL/GenBank/DDBJ databases">
        <title>Chryseolinea sp. Jin1 Genome sequencing and assembly.</title>
        <authorList>
            <person name="Kim I."/>
        </authorList>
    </citation>
    <scope>NUCLEOTIDE SEQUENCE [LARGE SCALE GENOMIC DNA]</scope>
    <source>
        <strain evidence="3 4">Jin1</strain>
    </source>
</reference>
<gene>
    <name evidence="3" type="ORF">JI741_27710</name>
</gene>
<evidence type="ECO:0000259" key="2">
    <source>
        <dbReference type="Pfam" id="PF00557"/>
    </source>
</evidence>
<accession>A0ABS1L0K9</accession>
<comment type="caution">
    <text evidence="3">The sequence shown here is derived from an EMBL/GenBank/DDBJ whole genome shotgun (WGS) entry which is preliminary data.</text>
</comment>
<keyword evidence="1" id="KW-0732">Signal</keyword>
<feature type="signal peptide" evidence="1">
    <location>
        <begin position="1"/>
        <end position="18"/>
    </location>
</feature>
<evidence type="ECO:0000256" key="1">
    <source>
        <dbReference type="SAM" id="SignalP"/>
    </source>
</evidence>
<dbReference type="Gene3D" id="3.90.230.10">
    <property type="entry name" value="Creatinase/methionine aminopeptidase superfamily"/>
    <property type="match status" value="1"/>
</dbReference>
<dbReference type="Proteomes" id="UP000613030">
    <property type="component" value="Unassembled WGS sequence"/>
</dbReference>
<name>A0ABS1L0K9_9BACT</name>
<proteinExistence type="predicted"/>
<protein>
    <submittedName>
        <fullName evidence="3">M24 family metallopeptidase</fullName>
    </submittedName>
</protein>
<dbReference type="RefSeq" id="WP_202015227.1">
    <property type="nucleotide sequence ID" value="NZ_JAERRB010000014.1"/>
</dbReference>
<evidence type="ECO:0000313" key="3">
    <source>
        <dbReference type="EMBL" id="MBL0745047.1"/>
    </source>
</evidence>
<dbReference type="InterPro" id="IPR000994">
    <property type="entry name" value="Pept_M24"/>
</dbReference>
<dbReference type="EMBL" id="JAERRB010000014">
    <property type="protein sequence ID" value="MBL0745047.1"/>
    <property type="molecule type" value="Genomic_DNA"/>
</dbReference>
<evidence type="ECO:0000313" key="4">
    <source>
        <dbReference type="Proteomes" id="UP000613030"/>
    </source>
</evidence>
<organism evidence="3 4">
    <name type="scientific">Chryseolinea lacunae</name>
    <dbReference type="NCBI Taxonomy" id="2801331"/>
    <lineage>
        <taxon>Bacteria</taxon>
        <taxon>Pseudomonadati</taxon>
        <taxon>Bacteroidota</taxon>
        <taxon>Cytophagia</taxon>
        <taxon>Cytophagales</taxon>
        <taxon>Fulvivirgaceae</taxon>
        <taxon>Chryseolinea</taxon>
    </lineage>
</organism>
<dbReference type="Pfam" id="PF00557">
    <property type="entry name" value="Peptidase_M24"/>
    <property type="match status" value="1"/>
</dbReference>
<dbReference type="InterPro" id="IPR036005">
    <property type="entry name" value="Creatinase/aminopeptidase-like"/>
</dbReference>
<keyword evidence="4" id="KW-1185">Reference proteome</keyword>
<feature type="domain" description="Peptidase M24" evidence="2">
    <location>
        <begin position="200"/>
        <end position="407"/>
    </location>
</feature>
<feature type="chain" id="PRO_5045204782" evidence="1">
    <location>
        <begin position="19"/>
        <end position="444"/>
    </location>
</feature>